<organism evidence="2 3">
    <name type="scientific">Roseovarius aestuarii</name>
    <dbReference type="NCBI Taxonomy" id="475083"/>
    <lineage>
        <taxon>Bacteria</taxon>
        <taxon>Pseudomonadati</taxon>
        <taxon>Pseudomonadota</taxon>
        <taxon>Alphaproteobacteria</taxon>
        <taxon>Rhodobacterales</taxon>
        <taxon>Roseobacteraceae</taxon>
        <taxon>Roseovarius</taxon>
    </lineage>
</organism>
<proteinExistence type="predicted"/>
<dbReference type="SUPFAM" id="SSF51735">
    <property type="entry name" value="NAD(P)-binding Rossmann-fold domains"/>
    <property type="match status" value="1"/>
</dbReference>
<dbReference type="InterPro" id="IPR036291">
    <property type="entry name" value="NAD(P)-bd_dom_sf"/>
</dbReference>
<dbReference type="AlphaFoldDB" id="A0A1X7BSU5"/>
<gene>
    <name evidence="2" type="ORF">ROA7745_02103</name>
</gene>
<dbReference type="Proteomes" id="UP000193224">
    <property type="component" value="Unassembled WGS sequence"/>
</dbReference>
<dbReference type="Pfam" id="PF01370">
    <property type="entry name" value="Epimerase"/>
    <property type="match status" value="1"/>
</dbReference>
<sequence>MSEITQNIPVLVLGSGGRLGRLLRRIWARHPPAGVDLHFQSRRAHAHPQSHQWSPGQPADTLPVCDTVIALWGQTEGDAEALALNASLAGQSRAVALACGATRLLHLSSAAIYGGAVDATETTPAAPVNDYGRAKLALEMRVAGFDDPGLRHVCLRLANVVGADSLAPALRRGTPVILDRFADGEGPLRSYIGPEDLADILIALARVPPGDLPATLNVAAPEPVAMQALTTAAGRDITWRDAPPMALQRVTMDTTRLAQLLPALNPTSDAAVLIERWQQHLSTD</sequence>
<name>A0A1X7BSU5_9RHOB</name>
<dbReference type="Gene3D" id="3.40.50.720">
    <property type="entry name" value="NAD(P)-binding Rossmann-like Domain"/>
    <property type="match status" value="1"/>
</dbReference>
<feature type="domain" description="NAD-dependent epimerase/dehydratase" evidence="1">
    <location>
        <begin position="10"/>
        <end position="207"/>
    </location>
</feature>
<dbReference type="EMBL" id="FWXB01000006">
    <property type="protein sequence ID" value="SMC12279.1"/>
    <property type="molecule type" value="Genomic_DNA"/>
</dbReference>
<keyword evidence="3" id="KW-1185">Reference proteome</keyword>
<dbReference type="RefSeq" id="WP_176237680.1">
    <property type="nucleotide sequence ID" value="NZ_FWXB01000006.1"/>
</dbReference>
<dbReference type="InterPro" id="IPR001509">
    <property type="entry name" value="Epimerase_deHydtase"/>
</dbReference>
<protein>
    <submittedName>
        <fullName evidence="2">NAD dependent epimerase/dehydratase family protein</fullName>
    </submittedName>
</protein>
<evidence type="ECO:0000313" key="2">
    <source>
        <dbReference type="EMBL" id="SMC12279.1"/>
    </source>
</evidence>
<reference evidence="2 3" key="1">
    <citation type="submission" date="2017-03" db="EMBL/GenBank/DDBJ databases">
        <authorList>
            <person name="Afonso C.L."/>
            <person name="Miller P.J."/>
            <person name="Scott M.A."/>
            <person name="Spackman E."/>
            <person name="Goraichik I."/>
            <person name="Dimitrov K.M."/>
            <person name="Suarez D.L."/>
            <person name="Swayne D.E."/>
        </authorList>
    </citation>
    <scope>NUCLEOTIDE SEQUENCE [LARGE SCALE GENOMIC DNA]</scope>
    <source>
        <strain evidence="2 3">CECT 7745</strain>
    </source>
</reference>
<accession>A0A1X7BSU5</accession>
<evidence type="ECO:0000313" key="3">
    <source>
        <dbReference type="Proteomes" id="UP000193224"/>
    </source>
</evidence>
<evidence type="ECO:0000259" key="1">
    <source>
        <dbReference type="Pfam" id="PF01370"/>
    </source>
</evidence>